<name>A0ABQ2BET8_9SPHI</name>
<sequence>MHQQKNQKPTSIPKYDPTQIKKADSHCSCGACYVPKAKMPDGVRCLKVYYKYVNGNQIPVILLQGEWIRKLGFEVEDHVIIHEKKGKLIIDLEKE</sequence>
<organism evidence="3 4">
    <name type="scientific">Pedobacter mendelii</name>
    <dbReference type="NCBI Taxonomy" id="1908240"/>
    <lineage>
        <taxon>Bacteria</taxon>
        <taxon>Pseudomonadati</taxon>
        <taxon>Bacteroidota</taxon>
        <taxon>Sphingobacteriia</taxon>
        <taxon>Sphingobacteriales</taxon>
        <taxon>Sphingobacteriaceae</taxon>
        <taxon>Pedobacter</taxon>
    </lineage>
</organism>
<reference evidence="4" key="1">
    <citation type="journal article" date="2019" name="Int. J. Syst. Evol. Microbiol.">
        <title>The Global Catalogue of Microorganisms (GCM) 10K type strain sequencing project: providing services to taxonomists for standard genome sequencing and annotation.</title>
        <authorList>
            <consortium name="The Broad Institute Genomics Platform"/>
            <consortium name="The Broad Institute Genome Sequencing Center for Infectious Disease"/>
            <person name="Wu L."/>
            <person name="Ma J."/>
        </authorList>
    </citation>
    <scope>NUCLEOTIDE SEQUENCE [LARGE SCALE GENOMIC DNA]</scope>
    <source>
        <strain evidence="4">CCM 8939</strain>
    </source>
</reference>
<evidence type="ECO:0000259" key="2">
    <source>
        <dbReference type="Pfam" id="PF08845"/>
    </source>
</evidence>
<dbReference type="InterPro" id="IPR014944">
    <property type="entry name" value="Toxin_SymE-like"/>
</dbReference>
<keyword evidence="4" id="KW-1185">Reference proteome</keyword>
<proteinExistence type="predicted"/>
<feature type="region of interest" description="Disordered" evidence="1">
    <location>
        <begin position="1"/>
        <end position="21"/>
    </location>
</feature>
<evidence type="ECO:0000256" key="1">
    <source>
        <dbReference type="SAM" id="MobiDB-lite"/>
    </source>
</evidence>
<protein>
    <recommendedName>
        <fullName evidence="2">Toxin SymE-like domain-containing protein</fullName>
    </recommendedName>
</protein>
<feature type="domain" description="Toxin SymE-like" evidence="2">
    <location>
        <begin position="45"/>
        <end position="91"/>
    </location>
</feature>
<gene>
    <name evidence="3" type="ORF">GCM10008119_12400</name>
</gene>
<comment type="caution">
    <text evidence="3">The sequence shown here is derived from an EMBL/GenBank/DDBJ whole genome shotgun (WGS) entry which is preliminary data.</text>
</comment>
<dbReference type="Pfam" id="PF08845">
    <property type="entry name" value="SymE_toxin"/>
    <property type="match status" value="1"/>
</dbReference>
<dbReference type="EMBL" id="BMDJ01000002">
    <property type="protein sequence ID" value="GGI24386.1"/>
    <property type="molecule type" value="Genomic_DNA"/>
</dbReference>
<evidence type="ECO:0000313" key="4">
    <source>
        <dbReference type="Proteomes" id="UP000645390"/>
    </source>
</evidence>
<dbReference type="Proteomes" id="UP000645390">
    <property type="component" value="Unassembled WGS sequence"/>
</dbReference>
<dbReference type="RefSeq" id="WP_188412368.1">
    <property type="nucleotide sequence ID" value="NZ_BMDJ01000002.1"/>
</dbReference>
<accession>A0ABQ2BET8</accession>
<evidence type="ECO:0000313" key="3">
    <source>
        <dbReference type="EMBL" id="GGI24386.1"/>
    </source>
</evidence>
<feature type="compositionally biased region" description="Polar residues" evidence="1">
    <location>
        <begin position="1"/>
        <end position="10"/>
    </location>
</feature>